<dbReference type="Proteomes" id="UP000199360">
    <property type="component" value="Unassembled WGS sequence"/>
</dbReference>
<accession>A0A1C5K6M3</accession>
<dbReference type="PANTHER" id="PTHR43861:SF3">
    <property type="entry name" value="PUTATIVE (AFU_ORTHOLOGUE AFUA_2G14390)-RELATED"/>
    <property type="match status" value="1"/>
</dbReference>
<proteinExistence type="predicted"/>
<dbReference type="OrthoDB" id="3469983at2"/>
<dbReference type="EMBL" id="FMDM01000021">
    <property type="protein sequence ID" value="SCG78443.1"/>
    <property type="molecule type" value="Genomic_DNA"/>
</dbReference>
<dbReference type="CDD" id="cd02440">
    <property type="entry name" value="AdoMet_MTases"/>
    <property type="match status" value="1"/>
</dbReference>
<dbReference type="GO" id="GO:0032259">
    <property type="term" value="P:methylation"/>
    <property type="evidence" value="ECO:0007669"/>
    <property type="project" value="UniProtKB-KW"/>
</dbReference>
<dbReference type="InterPro" id="IPR029063">
    <property type="entry name" value="SAM-dependent_MTases_sf"/>
</dbReference>
<keyword evidence="2" id="KW-0489">Methyltransferase</keyword>
<evidence type="ECO:0000313" key="2">
    <source>
        <dbReference type="EMBL" id="SCG78443.1"/>
    </source>
</evidence>
<dbReference type="PANTHER" id="PTHR43861">
    <property type="entry name" value="TRANS-ACONITATE 2-METHYLTRANSFERASE-RELATED"/>
    <property type="match status" value="1"/>
</dbReference>
<dbReference type="GO" id="GO:0008168">
    <property type="term" value="F:methyltransferase activity"/>
    <property type="evidence" value="ECO:0007669"/>
    <property type="project" value="UniProtKB-KW"/>
</dbReference>
<keyword evidence="3" id="KW-1185">Reference proteome</keyword>
<name>A0A1C5K6M3_9ACTN</name>
<dbReference type="STRING" id="745366.GA0070213_12127"/>
<evidence type="ECO:0000256" key="1">
    <source>
        <dbReference type="ARBA" id="ARBA00022679"/>
    </source>
</evidence>
<dbReference type="SUPFAM" id="SSF53335">
    <property type="entry name" value="S-adenosyl-L-methionine-dependent methyltransferases"/>
    <property type="match status" value="1"/>
</dbReference>
<dbReference type="Pfam" id="PF13489">
    <property type="entry name" value="Methyltransf_23"/>
    <property type="match status" value="1"/>
</dbReference>
<gene>
    <name evidence="2" type="ORF">GA0070213_12127</name>
</gene>
<keyword evidence="1 2" id="KW-0808">Transferase</keyword>
<organism evidence="2 3">
    <name type="scientific">Micromonospora humi</name>
    <dbReference type="NCBI Taxonomy" id="745366"/>
    <lineage>
        <taxon>Bacteria</taxon>
        <taxon>Bacillati</taxon>
        <taxon>Actinomycetota</taxon>
        <taxon>Actinomycetes</taxon>
        <taxon>Micromonosporales</taxon>
        <taxon>Micromonosporaceae</taxon>
        <taxon>Micromonospora</taxon>
    </lineage>
</organism>
<protein>
    <submittedName>
        <fullName evidence="2">Methyltransferase domain-containing protein</fullName>
    </submittedName>
</protein>
<reference evidence="3" key="1">
    <citation type="submission" date="2016-06" db="EMBL/GenBank/DDBJ databases">
        <authorList>
            <person name="Varghese N."/>
            <person name="Submissions Spin"/>
        </authorList>
    </citation>
    <scope>NUCLEOTIDE SEQUENCE [LARGE SCALE GENOMIC DNA]</scope>
    <source>
        <strain evidence="3">DSM 45647</strain>
    </source>
</reference>
<dbReference type="Gene3D" id="3.40.50.150">
    <property type="entry name" value="Vaccinia Virus protein VP39"/>
    <property type="match status" value="1"/>
</dbReference>
<dbReference type="RefSeq" id="WP_091071454.1">
    <property type="nucleotide sequence ID" value="NZ_FMDM01000021.1"/>
</dbReference>
<evidence type="ECO:0000313" key="3">
    <source>
        <dbReference type="Proteomes" id="UP000199360"/>
    </source>
</evidence>
<sequence>MPSDAPETDYAFDTGAADAVPQLHALEAFLDPITTGRIAGPLLAPDAARCWEVGAGGGSVARAMAAAVGPAGRVVATDLDVTHLRPAANLDVRRHDVRREPPPGDTFDLIHARLVLLHLPERRRVLRTLAGALAPGGWLVVEEFDCTAPLRVLTAPSDDAAKLFAQVTDAMLGILQSHGADLAWAQDVHAEQAAAGLVDIDTVTHAQSWPGGSLGISLYGTNSRQLEPELLDAGLSAGQLEAFRRLLRDPAFAAMSYQFVSTRGRRRGPGRR</sequence>
<dbReference type="AlphaFoldDB" id="A0A1C5K6M3"/>